<evidence type="ECO:0000313" key="3">
    <source>
        <dbReference type="EMBL" id="OSJ35979.1"/>
    </source>
</evidence>
<dbReference type="CDD" id="cd00761">
    <property type="entry name" value="Glyco_tranf_GTA_type"/>
    <property type="match status" value="1"/>
</dbReference>
<comment type="caution">
    <text evidence="3">The sequence shown here is derived from an EMBL/GenBank/DDBJ whole genome shotgun (WGS) entry which is preliminary data.</text>
</comment>
<dbReference type="SUPFAM" id="SSF53448">
    <property type="entry name" value="Nucleotide-diphospho-sugar transferases"/>
    <property type="match status" value="1"/>
</dbReference>
<dbReference type="Proteomes" id="UP000193884">
    <property type="component" value="Unassembled WGS sequence"/>
</dbReference>
<feature type="domain" description="Glycosyltransferase 2-like" evidence="2">
    <location>
        <begin position="48"/>
        <end position="158"/>
    </location>
</feature>
<evidence type="ECO:0000259" key="2">
    <source>
        <dbReference type="Pfam" id="PF00535"/>
    </source>
</evidence>
<keyword evidence="4" id="KW-1185">Reference proteome</keyword>
<sequence>MACALGHPDKGLPNEPDETLDSTDQEPFMMSQAHPPKAERVAEGPLVTVVMCVYNAGKYFRPSLLSIIDQTYRNLDILIIDDGSTDGCFSSVQDLLVDERVRVIHQANSGKPVAVNRALDRIRGEFYAIQDADDISYPTRIERQVRALLNHPHLAAVFCGNELIIDGKFMAPVFAPKSEDDCRSEIRAFRLPALDPTGMFRMSLVGHMRFEPSLKVAETCDYIWRIGESHPMIVLGECLYAYRILPNSLTRRAPTWRKQFEVEAFRRACERRGLRFEPECEDSGHRSRNSLLDNNIAAHFMRSVLDWRRSNRRLSALRTGWQCACLHPADPHYYKALVYALISPSIASRLRRNFLATPLETTK</sequence>
<reference evidence="3 4" key="1">
    <citation type="submission" date="2017-03" db="EMBL/GenBank/DDBJ databases">
        <title>Whole genome sequences of fourteen strains of Bradyrhizobium canariense and one strain of Bradyrhizobium japonicum isolated from Lupinus (Papilionoideae: Genisteae) species in Algeria.</title>
        <authorList>
            <person name="Crovadore J."/>
            <person name="Chekireb D."/>
            <person name="Brachmann A."/>
            <person name="Chablais R."/>
            <person name="Cochard B."/>
            <person name="Lefort F."/>
        </authorList>
    </citation>
    <scope>NUCLEOTIDE SEQUENCE [LARGE SCALE GENOMIC DNA]</scope>
    <source>
        <strain evidence="3 4">UBMAN05</strain>
    </source>
</reference>
<dbReference type="InterPro" id="IPR029044">
    <property type="entry name" value="Nucleotide-diphossugar_trans"/>
</dbReference>
<dbReference type="InterPro" id="IPR050834">
    <property type="entry name" value="Glycosyltransf_2"/>
</dbReference>
<evidence type="ECO:0000313" key="4">
    <source>
        <dbReference type="Proteomes" id="UP000193884"/>
    </source>
</evidence>
<organism evidence="3 4">
    <name type="scientific">Bradyrhizobium canariense</name>
    <dbReference type="NCBI Taxonomy" id="255045"/>
    <lineage>
        <taxon>Bacteria</taxon>
        <taxon>Pseudomonadati</taxon>
        <taxon>Pseudomonadota</taxon>
        <taxon>Alphaproteobacteria</taxon>
        <taxon>Hyphomicrobiales</taxon>
        <taxon>Nitrobacteraceae</taxon>
        <taxon>Bradyrhizobium</taxon>
    </lineage>
</organism>
<dbReference type="PANTHER" id="PTHR43685:SF11">
    <property type="entry name" value="GLYCOSYLTRANSFERASE TAGX-RELATED"/>
    <property type="match status" value="1"/>
</dbReference>
<dbReference type="EMBL" id="NAFK01000097">
    <property type="protein sequence ID" value="OSJ35979.1"/>
    <property type="molecule type" value="Genomic_DNA"/>
</dbReference>
<proteinExistence type="predicted"/>
<feature type="region of interest" description="Disordered" evidence="1">
    <location>
        <begin position="1"/>
        <end position="23"/>
    </location>
</feature>
<dbReference type="Gene3D" id="3.90.550.10">
    <property type="entry name" value="Spore Coat Polysaccharide Biosynthesis Protein SpsA, Chain A"/>
    <property type="match status" value="1"/>
</dbReference>
<accession>A0ABX3XBY8</accession>
<gene>
    <name evidence="3" type="ORF">BST63_01075</name>
</gene>
<name>A0ABX3XBY8_9BRAD</name>
<dbReference type="PANTHER" id="PTHR43685">
    <property type="entry name" value="GLYCOSYLTRANSFERASE"/>
    <property type="match status" value="1"/>
</dbReference>
<dbReference type="InterPro" id="IPR001173">
    <property type="entry name" value="Glyco_trans_2-like"/>
</dbReference>
<protein>
    <recommendedName>
        <fullName evidence="2">Glycosyltransferase 2-like domain-containing protein</fullName>
    </recommendedName>
</protein>
<dbReference type="Pfam" id="PF00535">
    <property type="entry name" value="Glycos_transf_2"/>
    <property type="match status" value="1"/>
</dbReference>
<evidence type="ECO:0000256" key="1">
    <source>
        <dbReference type="SAM" id="MobiDB-lite"/>
    </source>
</evidence>